<feature type="signal peptide" evidence="1">
    <location>
        <begin position="1"/>
        <end position="19"/>
    </location>
</feature>
<evidence type="ECO:0000313" key="3">
    <source>
        <dbReference type="Proteomes" id="UP001321749"/>
    </source>
</evidence>
<feature type="chain" id="PRO_5043384429" evidence="1">
    <location>
        <begin position="20"/>
        <end position="129"/>
    </location>
</feature>
<name>A0AAV9HB30_9PEZI</name>
<reference evidence="2" key="2">
    <citation type="submission" date="2023-06" db="EMBL/GenBank/DDBJ databases">
        <authorList>
            <consortium name="Lawrence Berkeley National Laboratory"/>
            <person name="Mondo S.J."/>
            <person name="Hensen N."/>
            <person name="Bonometti L."/>
            <person name="Westerberg I."/>
            <person name="Brannstrom I.O."/>
            <person name="Guillou S."/>
            <person name="Cros-Aarteil S."/>
            <person name="Calhoun S."/>
            <person name="Haridas S."/>
            <person name="Kuo A."/>
            <person name="Pangilinan J."/>
            <person name="Riley R."/>
            <person name="Labutti K."/>
            <person name="Andreopoulos B."/>
            <person name="Lipzen A."/>
            <person name="Chen C."/>
            <person name="Yanf M."/>
            <person name="Daum C."/>
            <person name="Ng V."/>
            <person name="Clum A."/>
            <person name="Steindorff A."/>
            <person name="Ohm R."/>
            <person name="Martin F."/>
            <person name="Silar P."/>
            <person name="Natvig D."/>
            <person name="Lalanne C."/>
            <person name="Gautier V."/>
            <person name="Ament-Velasquez S.L."/>
            <person name="Kruys A."/>
            <person name="Hutchinson M.I."/>
            <person name="Powell A.J."/>
            <person name="Barry K."/>
            <person name="Miller A.N."/>
            <person name="Grigoriev I.V."/>
            <person name="Debuchy R."/>
            <person name="Gladieux P."/>
            <person name="Thoren M.H."/>
            <person name="Johannesson H."/>
        </authorList>
    </citation>
    <scope>NUCLEOTIDE SEQUENCE</scope>
    <source>
        <strain evidence="2">PSN324</strain>
    </source>
</reference>
<keyword evidence="1" id="KW-0732">Signal</keyword>
<keyword evidence="3" id="KW-1185">Reference proteome</keyword>
<accession>A0AAV9HB30</accession>
<reference evidence="2" key="1">
    <citation type="journal article" date="2023" name="Mol. Phylogenet. Evol.">
        <title>Genome-scale phylogeny and comparative genomics of the fungal order Sordariales.</title>
        <authorList>
            <person name="Hensen N."/>
            <person name="Bonometti L."/>
            <person name="Westerberg I."/>
            <person name="Brannstrom I.O."/>
            <person name="Guillou S."/>
            <person name="Cros-Aarteil S."/>
            <person name="Calhoun S."/>
            <person name="Haridas S."/>
            <person name="Kuo A."/>
            <person name="Mondo S."/>
            <person name="Pangilinan J."/>
            <person name="Riley R."/>
            <person name="LaButti K."/>
            <person name="Andreopoulos B."/>
            <person name="Lipzen A."/>
            <person name="Chen C."/>
            <person name="Yan M."/>
            <person name="Daum C."/>
            <person name="Ng V."/>
            <person name="Clum A."/>
            <person name="Steindorff A."/>
            <person name="Ohm R.A."/>
            <person name="Martin F."/>
            <person name="Silar P."/>
            <person name="Natvig D.O."/>
            <person name="Lalanne C."/>
            <person name="Gautier V."/>
            <person name="Ament-Velasquez S.L."/>
            <person name="Kruys A."/>
            <person name="Hutchinson M.I."/>
            <person name="Powell A.J."/>
            <person name="Barry K."/>
            <person name="Miller A.N."/>
            <person name="Grigoriev I.V."/>
            <person name="Debuchy R."/>
            <person name="Gladieux P."/>
            <person name="Hiltunen Thoren M."/>
            <person name="Johannesson H."/>
        </authorList>
    </citation>
    <scope>NUCLEOTIDE SEQUENCE</scope>
    <source>
        <strain evidence="2">PSN324</strain>
    </source>
</reference>
<organism evidence="2 3">
    <name type="scientific">Cladorrhinum samala</name>
    <dbReference type="NCBI Taxonomy" id="585594"/>
    <lineage>
        <taxon>Eukaryota</taxon>
        <taxon>Fungi</taxon>
        <taxon>Dikarya</taxon>
        <taxon>Ascomycota</taxon>
        <taxon>Pezizomycotina</taxon>
        <taxon>Sordariomycetes</taxon>
        <taxon>Sordariomycetidae</taxon>
        <taxon>Sordariales</taxon>
        <taxon>Podosporaceae</taxon>
        <taxon>Cladorrhinum</taxon>
    </lineage>
</organism>
<gene>
    <name evidence="2" type="ORF">QBC42DRAFT_350022</name>
</gene>
<dbReference type="AlphaFoldDB" id="A0AAV9HB30"/>
<sequence>MLFFTAITTLALLLNPSAAAPAPEPAAVIQASEPVNATSGISVRATEPVAVVFTSWSSSRQCSGSSAGYTNADGTCYSLPGQSLRVDRITNTCRTFVYGNRDCTGTEMQVYPGNCYDARDFYTLKTFCH</sequence>
<dbReference type="Proteomes" id="UP001321749">
    <property type="component" value="Unassembled WGS sequence"/>
</dbReference>
<evidence type="ECO:0000256" key="1">
    <source>
        <dbReference type="SAM" id="SignalP"/>
    </source>
</evidence>
<dbReference type="EMBL" id="MU865088">
    <property type="protein sequence ID" value="KAK4457976.1"/>
    <property type="molecule type" value="Genomic_DNA"/>
</dbReference>
<evidence type="ECO:0000313" key="2">
    <source>
        <dbReference type="EMBL" id="KAK4457976.1"/>
    </source>
</evidence>
<protein>
    <submittedName>
        <fullName evidence="2">Uncharacterized protein</fullName>
    </submittedName>
</protein>
<proteinExistence type="predicted"/>
<comment type="caution">
    <text evidence="2">The sequence shown here is derived from an EMBL/GenBank/DDBJ whole genome shotgun (WGS) entry which is preliminary data.</text>
</comment>